<gene>
    <name evidence="1" type="ORF">HFQ13_13980</name>
</gene>
<evidence type="ECO:0000313" key="2">
    <source>
        <dbReference type="Proteomes" id="UP001197378"/>
    </source>
</evidence>
<proteinExistence type="predicted"/>
<accession>A0AAE2YS81</accession>
<reference evidence="1" key="1">
    <citation type="journal article" date="2021" name="ISME J.">
        <title>Genomic evolution of the class Acidithiobacillia: deep-branching Proteobacteria living in extreme acidic conditions.</title>
        <authorList>
            <person name="Moya-Beltran A."/>
            <person name="Beard S."/>
            <person name="Rojas-Villalobos C."/>
            <person name="Issotta F."/>
            <person name="Gallardo Y."/>
            <person name="Ulloa R."/>
            <person name="Giaveno A."/>
            <person name="Degli Esposti M."/>
            <person name="Johnson D.B."/>
            <person name="Quatrini R."/>
        </authorList>
    </citation>
    <scope>NUCLEOTIDE SEQUENCE</scope>
    <source>
        <strain evidence="1">VAN18-1</strain>
    </source>
</reference>
<name>A0AAE2YS81_9PROT</name>
<sequence length="272" mass="30564">MSATELARIVVSAIENAHQEYLEMSGGSWLWEAPEYFTTTAIAHALFKHEKVSYIELECNVRDTLRDAGATQRGRIPNRLRPAGKFDILLWGNQTNDKDELLPVAPIEVKVRPWQVRVVKQDLERLAYSLGGNPNNSMQFSMFSFYTSFEDRTTLNAKKSLEKFGEDLEDCASTIAGQAQCSETFLNGDISVIDDSAWAAGVVIFQRKSRLKNTVSTMKSASSDALRAYCNSIYSFILTNDGSAIIFITDQNDSIFFIAHPFRNFIKTDESI</sequence>
<evidence type="ECO:0000313" key="1">
    <source>
        <dbReference type="EMBL" id="MBU2789294.1"/>
    </source>
</evidence>
<dbReference type="AlphaFoldDB" id="A0AAE2YS81"/>
<dbReference type="RefSeq" id="WP_215871743.1">
    <property type="nucleotide sequence ID" value="NZ_JAAXYO010000195.1"/>
</dbReference>
<protein>
    <submittedName>
        <fullName evidence="1">Uncharacterized protein</fullName>
    </submittedName>
</protein>
<organism evidence="1 2">
    <name type="scientific">Igneacidithiobacillus copahuensis</name>
    <dbReference type="NCBI Taxonomy" id="2724909"/>
    <lineage>
        <taxon>Bacteria</taxon>
        <taxon>Pseudomonadati</taxon>
        <taxon>Pseudomonadota</taxon>
        <taxon>Acidithiobacillia</taxon>
        <taxon>Acidithiobacillales</taxon>
        <taxon>Acidithiobacillaceae</taxon>
        <taxon>Igneacidithiobacillus</taxon>
    </lineage>
</organism>
<comment type="caution">
    <text evidence="1">The sequence shown here is derived from an EMBL/GenBank/DDBJ whole genome shotgun (WGS) entry which is preliminary data.</text>
</comment>
<dbReference type="Proteomes" id="UP001197378">
    <property type="component" value="Unassembled WGS sequence"/>
</dbReference>
<keyword evidence="2" id="KW-1185">Reference proteome</keyword>
<dbReference type="EMBL" id="JAAXYO010000195">
    <property type="protein sequence ID" value="MBU2789294.1"/>
    <property type="molecule type" value="Genomic_DNA"/>
</dbReference>